<feature type="compositionally biased region" description="Low complexity" evidence="1">
    <location>
        <begin position="249"/>
        <end position="276"/>
    </location>
</feature>
<evidence type="ECO:0000259" key="2">
    <source>
        <dbReference type="Pfam" id="PF06283"/>
    </source>
</evidence>
<dbReference type="OrthoDB" id="3482285at2759"/>
<evidence type="ECO:0000313" key="3">
    <source>
        <dbReference type="EMBL" id="THH30984.1"/>
    </source>
</evidence>
<dbReference type="Gene3D" id="3.40.50.880">
    <property type="match status" value="1"/>
</dbReference>
<dbReference type="EMBL" id="SGPM01000062">
    <property type="protein sequence ID" value="THH30984.1"/>
    <property type="molecule type" value="Genomic_DNA"/>
</dbReference>
<keyword evidence="4" id="KW-1185">Reference proteome</keyword>
<sequence>MSFLSPRALIFSATADFRHDSIPTAIQAITSNGSVYNIQFDNTEDQSWFQDGRINGYDALVFLDNTGEVLDDDAQTAFQNYLNSGGNFVGIHAASDCLRNSTTYGNELGAHFDYHPEITNATVDVIDNSHPSTSMLPTQWHVFDEMYNFKSDPRTVGAVVLLSANDSSYTDPGPRLFDQGTPHPTCWYQEHGAGVNSNITGGRSWYTSLGHTNETWEDTLFISHVMGGITWALQSNTTNFTNPTAPIGSAASATTTNSSAPINTNTPTPSPSTPSAALRTGVSRWIVVPISIAISIMVR</sequence>
<dbReference type="InterPro" id="IPR029062">
    <property type="entry name" value="Class_I_gatase-like"/>
</dbReference>
<dbReference type="Pfam" id="PF06283">
    <property type="entry name" value="ThuA"/>
    <property type="match status" value="1"/>
</dbReference>
<comment type="caution">
    <text evidence="3">The sequence shown here is derived from an EMBL/GenBank/DDBJ whole genome shotgun (WGS) entry which is preliminary data.</text>
</comment>
<dbReference type="SUPFAM" id="SSF52317">
    <property type="entry name" value="Class I glutamine amidotransferase-like"/>
    <property type="match status" value="1"/>
</dbReference>
<feature type="region of interest" description="Disordered" evidence="1">
    <location>
        <begin position="244"/>
        <end position="276"/>
    </location>
</feature>
<dbReference type="PANTHER" id="PTHR40469:SF2">
    <property type="entry name" value="GALACTOSE-BINDING DOMAIN-LIKE SUPERFAMILY PROTEIN"/>
    <property type="match status" value="1"/>
</dbReference>
<accession>A0A4S4MX60</accession>
<dbReference type="PANTHER" id="PTHR40469">
    <property type="entry name" value="SECRETED GLYCOSYL HYDROLASE"/>
    <property type="match status" value="1"/>
</dbReference>
<dbReference type="InterPro" id="IPR029010">
    <property type="entry name" value="ThuA-like"/>
</dbReference>
<organism evidence="3 4">
    <name type="scientific">Antrodiella citrinella</name>
    <dbReference type="NCBI Taxonomy" id="2447956"/>
    <lineage>
        <taxon>Eukaryota</taxon>
        <taxon>Fungi</taxon>
        <taxon>Dikarya</taxon>
        <taxon>Basidiomycota</taxon>
        <taxon>Agaricomycotina</taxon>
        <taxon>Agaricomycetes</taxon>
        <taxon>Polyporales</taxon>
        <taxon>Steccherinaceae</taxon>
        <taxon>Antrodiella</taxon>
    </lineage>
</organism>
<evidence type="ECO:0000256" key="1">
    <source>
        <dbReference type="SAM" id="MobiDB-lite"/>
    </source>
</evidence>
<dbReference type="Proteomes" id="UP000308730">
    <property type="component" value="Unassembled WGS sequence"/>
</dbReference>
<evidence type="ECO:0000313" key="4">
    <source>
        <dbReference type="Proteomes" id="UP000308730"/>
    </source>
</evidence>
<dbReference type="AlphaFoldDB" id="A0A4S4MX60"/>
<feature type="domain" description="ThuA-like" evidence="2">
    <location>
        <begin position="7"/>
        <end position="232"/>
    </location>
</feature>
<reference evidence="3 4" key="1">
    <citation type="submission" date="2019-02" db="EMBL/GenBank/DDBJ databases">
        <title>Genome sequencing of the rare red list fungi Antrodiella citrinella (Flaviporus citrinellus).</title>
        <authorList>
            <person name="Buettner E."/>
            <person name="Kellner H."/>
        </authorList>
    </citation>
    <scope>NUCLEOTIDE SEQUENCE [LARGE SCALE GENOMIC DNA]</scope>
    <source>
        <strain evidence="3 4">DSM 108506</strain>
    </source>
</reference>
<protein>
    <recommendedName>
        <fullName evidence="2">ThuA-like domain-containing protein</fullName>
    </recommendedName>
</protein>
<gene>
    <name evidence="3" type="ORF">EUX98_g3225</name>
</gene>
<name>A0A4S4MX60_9APHY</name>
<proteinExistence type="predicted"/>